<keyword evidence="7 18" id="KW-1133">Transmembrane helix</keyword>
<dbReference type="AlphaFoldDB" id="A0A2A6BXY3"/>
<evidence type="ECO:0000256" key="4">
    <source>
        <dbReference type="ARBA" id="ARBA00022461"/>
    </source>
</evidence>
<dbReference type="Gene3D" id="1.10.287.770">
    <property type="entry name" value="YojJ-like"/>
    <property type="match status" value="1"/>
</dbReference>
<evidence type="ECO:0000256" key="3">
    <source>
        <dbReference type="ARBA" id="ARBA00022448"/>
    </source>
</evidence>
<feature type="transmembrane region" description="Helical" evidence="18">
    <location>
        <begin position="164"/>
        <end position="182"/>
    </location>
</feature>
<evidence type="ECO:0000256" key="11">
    <source>
        <dbReference type="ARBA" id="ARBA00023163"/>
    </source>
</evidence>
<dbReference type="InterPro" id="IPR001873">
    <property type="entry name" value="ENaC"/>
</dbReference>
<feature type="region of interest" description="Disordered" evidence="17">
    <location>
        <begin position="1051"/>
        <end position="1111"/>
    </location>
</feature>
<evidence type="ECO:0000256" key="16">
    <source>
        <dbReference type="SAM" id="Coils"/>
    </source>
</evidence>
<keyword evidence="14 15" id="KW-0407">Ion channel</keyword>
<dbReference type="PANTHER" id="PTHR11800:SF2">
    <property type="entry name" value="DNA-DIRECTED RNA POLYMERASE II SUBUNIT RPB3"/>
    <property type="match status" value="1"/>
</dbReference>
<dbReference type="CDD" id="cd03507">
    <property type="entry name" value="Delta12-FADS-like"/>
    <property type="match status" value="1"/>
</dbReference>
<evidence type="ECO:0000256" key="15">
    <source>
        <dbReference type="RuleBase" id="RU000679"/>
    </source>
</evidence>
<feature type="transmembrane region" description="Helical" evidence="18">
    <location>
        <begin position="71"/>
        <end position="90"/>
    </location>
</feature>
<feature type="compositionally biased region" description="Basic and acidic residues" evidence="17">
    <location>
        <begin position="1209"/>
        <end position="1224"/>
    </location>
</feature>
<evidence type="ECO:0000256" key="12">
    <source>
        <dbReference type="ARBA" id="ARBA00023180"/>
    </source>
</evidence>
<dbReference type="Gene3D" id="2.60.470.10">
    <property type="entry name" value="Acid-sensing ion channels like domains"/>
    <property type="match status" value="1"/>
</dbReference>
<dbReference type="InterPro" id="IPR036643">
    <property type="entry name" value="RNApol_insert_sf"/>
</dbReference>
<feature type="compositionally biased region" description="Low complexity" evidence="17">
    <location>
        <begin position="1098"/>
        <end position="1111"/>
    </location>
</feature>
<gene>
    <name evidence="19" type="primary">WBGene00101230</name>
</gene>
<feature type="compositionally biased region" description="Acidic residues" evidence="17">
    <location>
        <begin position="1069"/>
        <end position="1088"/>
    </location>
</feature>
<keyword evidence="16" id="KW-0175">Coiled coil</keyword>
<accession>A0A8R1Y8Z5</accession>
<organism evidence="19 20">
    <name type="scientific">Pristionchus pacificus</name>
    <name type="common">Parasitic nematode worm</name>
    <dbReference type="NCBI Taxonomy" id="54126"/>
    <lineage>
        <taxon>Eukaryota</taxon>
        <taxon>Metazoa</taxon>
        <taxon>Ecdysozoa</taxon>
        <taxon>Nematoda</taxon>
        <taxon>Chromadorea</taxon>
        <taxon>Rhabditida</taxon>
        <taxon>Rhabditina</taxon>
        <taxon>Diplogasteromorpha</taxon>
        <taxon>Diplogasteroidea</taxon>
        <taxon>Neodiplogasteridae</taxon>
        <taxon>Pristionchus</taxon>
    </lineage>
</organism>
<evidence type="ECO:0000256" key="14">
    <source>
        <dbReference type="ARBA" id="ARBA00023303"/>
    </source>
</evidence>
<evidence type="ECO:0000256" key="7">
    <source>
        <dbReference type="ARBA" id="ARBA00022989"/>
    </source>
</evidence>
<dbReference type="GO" id="GO:0046983">
    <property type="term" value="F:protein dimerization activity"/>
    <property type="evidence" value="ECO:0007669"/>
    <property type="project" value="InterPro"/>
</dbReference>
<dbReference type="GO" id="GO:0005886">
    <property type="term" value="C:plasma membrane"/>
    <property type="evidence" value="ECO:0000318"/>
    <property type="project" value="GO_Central"/>
</dbReference>
<evidence type="ECO:0000256" key="5">
    <source>
        <dbReference type="ARBA" id="ARBA00022478"/>
    </source>
</evidence>
<feature type="transmembrane region" description="Helical" evidence="18">
    <location>
        <begin position="203"/>
        <end position="222"/>
    </location>
</feature>
<evidence type="ECO:0000256" key="17">
    <source>
        <dbReference type="SAM" id="MobiDB-lite"/>
    </source>
</evidence>
<dbReference type="SMART" id="SM00662">
    <property type="entry name" value="RPOLD"/>
    <property type="match status" value="1"/>
</dbReference>
<keyword evidence="12" id="KW-0325">Glycoprotein</keyword>
<reference evidence="19" key="2">
    <citation type="submission" date="2022-06" db="UniProtKB">
        <authorList>
            <consortium name="EnsemblMetazoa"/>
        </authorList>
    </citation>
    <scope>IDENTIFICATION</scope>
    <source>
        <strain evidence="19">PS312</strain>
    </source>
</reference>
<dbReference type="GO" id="GO:0015280">
    <property type="term" value="F:ligand-gated sodium channel activity"/>
    <property type="evidence" value="ECO:0000318"/>
    <property type="project" value="GO_Central"/>
</dbReference>
<keyword evidence="13 15" id="KW-0739">Sodium transport</keyword>
<dbReference type="Pfam" id="PF00858">
    <property type="entry name" value="ASC"/>
    <property type="match status" value="3"/>
</dbReference>
<dbReference type="SUPFAM" id="SSF55257">
    <property type="entry name" value="RBP11-like subunits of RNA polymerase"/>
    <property type="match status" value="1"/>
</dbReference>
<accession>A0A2A6BXY3</accession>
<feature type="transmembrane region" description="Helical" evidence="18">
    <location>
        <begin position="39"/>
        <end position="59"/>
    </location>
</feature>
<keyword evidence="4 15" id="KW-0894">Sodium channel</keyword>
<feature type="transmembrane region" description="Helical" evidence="18">
    <location>
        <begin position="1172"/>
        <end position="1198"/>
    </location>
</feature>
<dbReference type="InterPro" id="IPR036603">
    <property type="entry name" value="RBP11-like"/>
</dbReference>
<dbReference type="InterPro" id="IPR011263">
    <property type="entry name" value="DNA-dir_RNA_pol_RpoA/D/Rpb3"/>
</dbReference>
<keyword evidence="6 15" id="KW-0812">Transmembrane</keyword>
<keyword evidence="11" id="KW-0804">Transcription</keyword>
<dbReference type="GO" id="GO:0000428">
    <property type="term" value="C:DNA-directed RNA polymerase complex"/>
    <property type="evidence" value="ECO:0007669"/>
    <property type="project" value="UniProtKB-KW"/>
</dbReference>
<evidence type="ECO:0000256" key="1">
    <source>
        <dbReference type="ARBA" id="ARBA00004141"/>
    </source>
</evidence>
<feature type="transmembrane region" description="Helical" evidence="18">
    <location>
        <begin position="337"/>
        <end position="358"/>
    </location>
</feature>
<evidence type="ECO:0000256" key="10">
    <source>
        <dbReference type="ARBA" id="ARBA00023136"/>
    </source>
</evidence>
<feature type="coiled-coil region" evidence="16">
    <location>
        <begin position="672"/>
        <end position="706"/>
    </location>
</feature>
<dbReference type="Gene3D" id="2.170.120.12">
    <property type="entry name" value="DNA-directed RNA polymerase, insert domain"/>
    <property type="match status" value="1"/>
</dbReference>
<sequence>MSTVDKKAVLANDRFSQPALPTVEQIKAAIPKECFEKNLPLALAYMVWDFILLAFLYKIEPIFELGGLPAMIFWYFIVGMVLSCIFVIGHDCGHTTFSNYQWVNDFVGHICHGMIFTPYWPWQKSHRHHHTYTSHLTKDMGHAWTTEKVFTSWSEFHRFYATKGGFFLMMIGWWFYTIAGIADGSHFWPFSKLFKNNKERVQCVISGLVCVAWATAAFYLFGSWSQWVKFYVLPLIAHSFWLLMITYLQHQTDDIQVYEDGTWGYLRGQLQTIDRPYGFGIDYLMHHITDGHVAHHLFFTGIPHYNLMKATAKSPDFLFQLAGLTNRLEYLVGEGTGLLKLGVFIYLIVTCVIQLFSYPAEITSNLMFEEQLFPTISFCNYNPLKLSVVSAGNVYAPINQLMQEYQAAQTGTKSATNTYELQMPYTNQPTVHILELTDEIVKFSLEDTDLSVANSLRRVFIAEAPVMTIDWIQIESNTSVLHDEFVSHRMGVIPLTSENIIEEMVCTRDVAGSSQLNPAIARETPHGEVMCLVCNMAVMPKIRTAHVVGKTHRSKAEKLKKETAITAVKLADGSELPEDFFVPSGGSMDTQPPPELETPWHRTRQEQNEIVRERKGLIEGLPQGFFDDKAKDMKVDSRDCAVGGTKAWAIVAAVHRDIKSSSLQVPGGAEKEEQMEADYDKLMREIAEQDAEKEAVRERKEDADTKQRELDYIDEQMERLKHLNEMEIKRDAILEGRKARPHEGQRLKRTINCTEEINKYGGSGGGTTSSLSEWIPQSSFAHDEVARDQLYALMAQLTDADLIAASYSLSDLLTECSIGGVACNTSSFSSFLHPQYGQCFLFSTNSSLTRLGMDKGLRMLITTHQDISSSSSIDLLPTTGVAGIRLSVHPSGYYSSLDTRGLTLGVGLYSLTQYTRVKRPYGRCVDRQVGSDNYYSSFAYSLDTCFASCLQRAAVERCGCSNPIYGKNESMEYCTTPAQVLCLQLLKGSQKESNGTNVNAVAECECDPPCEETTYTPSISQSAYPSVQYNVATGTAAQQAALMQKQGVPRNWDWTTPRMPTMPTIPTTDDGDDYEGSADEGEATVDEDPVMRRKRSADNSTTSSNSASTSTAGLGSCINWNANFPNVSACRQWYAENSLVVQIYFNTLEYEHHVESPSYTFSSLLNDIGGNAGLWLGLSVVSAIEITGLIFISLIYLVSCRRMTIRPHENPEDDEIRRRKEQDRSAQSGKAHFLT</sequence>
<dbReference type="GO" id="GO:0006629">
    <property type="term" value="P:lipid metabolic process"/>
    <property type="evidence" value="ECO:0007669"/>
    <property type="project" value="InterPro"/>
</dbReference>
<dbReference type="GO" id="GO:0035725">
    <property type="term" value="P:sodium ion transmembrane transport"/>
    <property type="evidence" value="ECO:0000318"/>
    <property type="project" value="GO_Central"/>
</dbReference>
<evidence type="ECO:0000256" key="2">
    <source>
        <dbReference type="ARBA" id="ARBA00007193"/>
    </source>
</evidence>
<evidence type="ECO:0000256" key="13">
    <source>
        <dbReference type="ARBA" id="ARBA00023201"/>
    </source>
</evidence>
<comment type="subcellular location">
    <subcellularLocation>
        <location evidence="1">Membrane</location>
        <topology evidence="1">Multi-pass membrane protein</topology>
    </subcellularLocation>
</comment>
<reference evidence="20" key="1">
    <citation type="journal article" date="2008" name="Nat. Genet.">
        <title>The Pristionchus pacificus genome provides a unique perspective on nematode lifestyle and parasitism.</title>
        <authorList>
            <person name="Dieterich C."/>
            <person name="Clifton S.W."/>
            <person name="Schuster L.N."/>
            <person name="Chinwalla A."/>
            <person name="Delehaunty K."/>
            <person name="Dinkelacker I."/>
            <person name="Fulton L."/>
            <person name="Fulton R."/>
            <person name="Godfrey J."/>
            <person name="Minx P."/>
            <person name="Mitreva M."/>
            <person name="Roeseler W."/>
            <person name="Tian H."/>
            <person name="Witte H."/>
            <person name="Yang S.P."/>
            <person name="Wilson R.K."/>
            <person name="Sommer R.J."/>
        </authorList>
    </citation>
    <scope>NUCLEOTIDE SEQUENCE [LARGE SCALE GENOMIC DNA]</scope>
    <source>
        <strain evidence="20">PS312</strain>
    </source>
</reference>
<dbReference type="Gene3D" id="1.10.287.820">
    <property type="entry name" value="Acid-sensing ion channel domain"/>
    <property type="match status" value="1"/>
</dbReference>
<evidence type="ECO:0000256" key="8">
    <source>
        <dbReference type="ARBA" id="ARBA00023053"/>
    </source>
</evidence>
<evidence type="ECO:0000256" key="18">
    <source>
        <dbReference type="SAM" id="Phobius"/>
    </source>
</evidence>
<dbReference type="FunFam" id="3.30.1360.10:FF:000020">
    <property type="entry name" value="RH25219p"/>
    <property type="match status" value="1"/>
</dbReference>
<dbReference type="InterPro" id="IPR005804">
    <property type="entry name" value="FA_desaturase_dom"/>
</dbReference>
<keyword evidence="3 15" id="KW-0813">Transport</keyword>
<keyword evidence="20" id="KW-1185">Reference proteome</keyword>
<proteinExistence type="inferred from homology"/>
<dbReference type="GO" id="GO:0003899">
    <property type="term" value="F:DNA-directed RNA polymerase activity"/>
    <property type="evidence" value="ECO:0007669"/>
    <property type="project" value="InterPro"/>
</dbReference>
<comment type="similarity">
    <text evidence="2 15">Belongs to the amiloride-sensitive sodium channel (TC 1.A.6) family.</text>
</comment>
<dbReference type="Proteomes" id="UP000005239">
    <property type="component" value="Unassembled WGS sequence"/>
</dbReference>
<evidence type="ECO:0000256" key="9">
    <source>
        <dbReference type="ARBA" id="ARBA00023065"/>
    </source>
</evidence>
<dbReference type="Pfam" id="PF00487">
    <property type="entry name" value="FA_desaturase"/>
    <property type="match status" value="1"/>
</dbReference>
<keyword evidence="5" id="KW-0240">DNA-directed RNA polymerase</keyword>
<dbReference type="SUPFAM" id="SSF56553">
    <property type="entry name" value="Insert subdomain of RNA polymerase alpha subunit"/>
    <property type="match status" value="1"/>
</dbReference>
<dbReference type="EnsemblMetazoa" id="PPA11676.1">
    <property type="protein sequence ID" value="PPA11676.1"/>
    <property type="gene ID" value="WBGene00101230"/>
</dbReference>
<evidence type="ECO:0000313" key="20">
    <source>
        <dbReference type="Proteomes" id="UP000005239"/>
    </source>
</evidence>
<feature type="region of interest" description="Disordered" evidence="17">
    <location>
        <begin position="1209"/>
        <end position="1235"/>
    </location>
</feature>
<evidence type="ECO:0000256" key="6">
    <source>
        <dbReference type="ARBA" id="ARBA00022692"/>
    </source>
</evidence>
<feature type="compositionally biased region" description="Low complexity" evidence="17">
    <location>
        <begin position="1055"/>
        <end position="1068"/>
    </location>
</feature>
<dbReference type="FunFam" id="2.170.120.12:FF:000016">
    <property type="entry name" value="RH25219p"/>
    <property type="match status" value="1"/>
</dbReference>
<evidence type="ECO:0000313" key="19">
    <source>
        <dbReference type="EnsemblMetazoa" id="PPA11676.1"/>
    </source>
</evidence>
<keyword evidence="9 15" id="KW-0406">Ion transport</keyword>
<protein>
    <submittedName>
        <fullName evidence="19">Ion channel</fullName>
    </submittedName>
</protein>
<dbReference type="PANTHER" id="PTHR11800">
    <property type="entry name" value="DNA-DIRECTED RNA POLYMERASE"/>
    <property type="match status" value="1"/>
</dbReference>
<name>A0A2A6BXY3_PRIPA</name>
<dbReference type="GO" id="GO:0006351">
    <property type="term" value="P:DNA-templated transcription"/>
    <property type="evidence" value="ECO:0007669"/>
    <property type="project" value="InterPro"/>
</dbReference>
<keyword evidence="8" id="KW-0915">Sodium</keyword>
<keyword evidence="10 18" id="KW-0472">Membrane</keyword>
<dbReference type="InterPro" id="IPR050518">
    <property type="entry name" value="Rpo3/RPB3_RNA_Pol_subunit"/>
</dbReference>